<sequence length="1203" mass="131284">METDVAMPDDPPEKDEGSKDTEEDVEPLKDCKDLPTKELSEQLPDGQCINQDGQDEASSEEAGTDDSQTARKASKKSPCKMQQGAVFSGKILSFCCSECKGDTTYSPNDLLKHFQGSHKGTLPTYPCDLCSFVTNEFSSLQRHRIGHRNPQVTCEICNDGVQYSLLLLTRHYIMCHSQNGHFRCEKCEFSTRDAGTFVQHIHHHNEGRHKCVKCQYVSSSRREFQRHLLVHSATFPFTCHFCGYGAARKDYLTKHMATAHCEENDRKNKWKMMEEKQCVTSPPGLKLLLKKGPVAGGSREPQWMSKLHTLPGVGLLDQNGRLYNPEKTLEETQQFLERAVRVKKENNMWMKSAVKTEPQCSYPSSPATPQPKPPETDSSQGSGLLNPNNSNGLTVLMVKNKISIPPNCTTKVMGFKMVDGKKHLVLKVIPTKQEPSSHCEGETELDSQSTDDHDTTNGPKYPDSSDDGEKSYNSPCSAMSSPLGSLHRPDSMEFNMMGSTKDLAKPMKSIDVDNDADDELPMEVENVGDAEQSRTCNRQNCTLQHKNCLEDMPFSQCESTASSMTKESKTTVHPSNGEIHSENSSTFTNLSTEKSTVESSHLDGPLDSIENKAPTAHSTLSKATFSDSLTGSNTPSESLGNIGATSHSFANATTTSSPSSQTKPSHSIENDISPVDCPKESVMDTDSRMESTQLDAVHSKGTSVDATVNSIAYSHSTVNEPTPPNSEITPSNLTEHVGGPSDSAKDKATISDSTDNKDTIANSIEDKATPPDSIEARETHLDSVEVTAAPLGSVHKATSSDSFDKSIVSESTEETDRFDSIESRDSEIIADKSRSSSLIEDSAPPPDSAEDRDAPSKLVEDKVRVSESDEDNDATEDSIEIIPLSSVENKDRTSDPIKNKGTPSHSSCDKNTPLVSTEERDTNSGSPCKIHSSEHFMEKVMLSEYSTDNIKQCNMIAVASPTDLAEEARTSQSTTATESAMSQAVHAVEETINANSSVKEAKMADLATEKAMTLQCTLEELTPTDLSIADIKPLSGSEEPHDLSASAKDEVVLNEAVNASPVLDTVPLSLICKKPPSDSILPPDRVVELPTPPQLSFTSSSNKSFSEISDPVSIHRYSTDADTCQNIKNSPPVSERLPDSGDSETPSLLLHTPRASPLKTAKQLQFKVSVRNRTPKNIFLAVPEMMTNPHVNRPVVANPQNYL</sequence>
<dbReference type="AlphaFoldDB" id="A0AAV6FJD9"/>
<feature type="compositionally biased region" description="Basic and acidic residues" evidence="6">
    <location>
        <begin position="814"/>
        <end position="834"/>
    </location>
</feature>
<evidence type="ECO:0000256" key="5">
    <source>
        <dbReference type="PROSITE-ProRule" id="PRU00042"/>
    </source>
</evidence>
<feature type="compositionally biased region" description="Polar residues" evidence="6">
    <location>
        <begin position="625"/>
        <end position="652"/>
    </location>
</feature>
<evidence type="ECO:0000256" key="6">
    <source>
        <dbReference type="SAM" id="MobiDB-lite"/>
    </source>
</evidence>
<feature type="compositionally biased region" description="Polar residues" evidence="6">
    <location>
        <begin position="1122"/>
        <end position="1132"/>
    </location>
</feature>
<organism evidence="8 9">
    <name type="scientific">Alosa alosa</name>
    <name type="common">allis shad</name>
    <dbReference type="NCBI Taxonomy" id="278164"/>
    <lineage>
        <taxon>Eukaryota</taxon>
        <taxon>Metazoa</taxon>
        <taxon>Chordata</taxon>
        <taxon>Craniata</taxon>
        <taxon>Vertebrata</taxon>
        <taxon>Euteleostomi</taxon>
        <taxon>Actinopterygii</taxon>
        <taxon>Neopterygii</taxon>
        <taxon>Teleostei</taxon>
        <taxon>Clupei</taxon>
        <taxon>Clupeiformes</taxon>
        <taxon>Clupeoidei</taxon>
        <taxon>Clupeidae</taxon>
        <taxon>Alosa</taxon>
    </lineage>
</organism>
<feature type="domain" description="C2H2-type" evidence="7">
    <location>
        <begin position="209"/>
        <end position="236"/>
    </location>
</feature>
<evidence type="ECO:0000256" key="2">
    <source>
        <dbReference type="ARBA" id="ARBA00022737"/>
    </source>
</evidence>
<feature type="region of interest" description="Disordered" evidence="6">
    <location>
        <begin position="1122"/>
        <end position="1146"/>
    </location>
</feature>
<feature type="compositionally biased region" description="Polar residues" evidence="6">
    <location>
        <begin position="471"/>
        <end position="483"/>
    </location>
</feature>
<dbReference type="GO" id="GO:0045944">
    <property type="term" value="P:positive regulation of transcription by RNA polymerase II"/>
    <property type="evidence" value="ECO:0007669"/>
    <property type="project" value="TreeGrafter"/>
</dbReference>
<feature type="compositionally biased region" description="Basic and acidic residues" evidence="6">
    <location>
        <begin position="677"/>
        <end position="689"/>
    </location>
</feature>
<reference evidence="8" key="1">
    <citation type="submission" date="2020-10" db="EMBL/GenBank/DDBJ databases">
        <title>Chromosome-scale genome assembly of the Allis shad, Alosa alosa.</title>
        <authorList>
            <person name="Margot Z."/>
            <person name="Christophe K."/>
            <person name="Cabau C."/>
            <person name="Louis A."/>
            <person name="Berthelot C."/>
            <person name="Parey E."/>
            <person name="Roest Crollius H."/>
            <person name="Montfort J."/>
            <person name="Robinson-Rechavi M."/>
            <person name="Bucao C."/>
            <person name="Bouchez O."/>
            <person name="Gislard M."/>
            <person name="Lluch J."/>
            <person name="Milhes M."/>
            <person name="Lampietro C."/>
            <person name="Lopez Roques C."/>
            <person name="Donnadieu C."/>
            <person name="Braasch I."/>
            <person name="Desvignes T."/>
            <person name="Postlethwait J."/>
            <person name="Bobe J."/>
            <person name="Guiguen Y."/>
        </authorList>
    </citation>
    <scope>NUCLEOTIDE SEQUENCE</scope>
    <source>
        <strain evidence="8">M-15738</strain>
        <tissue evidence="8">Blood</tissue>
    </source>
</reference>
<keyword evidence="3 5" id="KW-0863">Zinc-finger</keyword>
<dbReference type="PROSITE" id="PS50157">
    <property type="entry name" value="ZINC_FINGER_C2H2_2"/>
    <property type="match status" value="2"/>
</dbReference>
<feature type="region of interest" description="Disordered" evidence="6">
    <location>
        <begin position="431"/>
        <end position="496"/>
    </location>
</feature>
<dbReference type="SUPFAM" id="SSF57667">
    <property type="entry name" value="beta-beta-alpha zinc fingers"/>
    <property type="match status" value="1"/>
</dbReference>
<feature type="compositionally biased region" description="Polar residues" evidence="6">
    <location>
        <begin position="901"/>
        <end position="915"/>
    </location>
</feature>
<dbReference type="InterPro" id="IPR036236">
    <property type="entry name" value="Znf_C2H2_sf"/>
</dbReference>
<feature type="region of interest" description="Disordered" evidence="6">
    <location>
        <begin position="354"/>
        <end position="390"/>
    </location>
</feature>
<keyword evidence="1" id="KW-0479">Metal-binding</keyword>
<evidence type="ECO:0000256" key="1">
    <source>
        <dbReference type="ARBA" id="ARBA00022723"/>
    </source>
</evidence>
<dbReference type="InterPro" id="IPR050688">
    <property type="entry name" value="Zinc_finger/UBP_domain"/>
</dbReference>
<dbReference type="PANTHER" id="PTHR24403">
    <property type="entry name" value="ZINC FINGER PROTEIN"/>
    <property type="match status" value="1"/>
</dbReference>
<feature type="compositionally biased region" description="Low complexity" evidence="6">
    <location>
        <begin position="378"/>
        <end position="390"/>
    </location>
</feature>
<comment type="caution">
    <text evidence="8">The sequence shown here is derived from an EMBL/GenBank/DDBJ whole genome shotgun (WGS) entry which is preliminary data.</text>
</comment>
<feature type="compositionally biased region" description="Polar residues" evidence="6">
    <location>
        <begin position="582"/>
        <end position="599"/>
    </location>
</feature>
<protein>
    <recommendedName>
        <fullName evidence="7">C2H2-type domain-containing protein</fullName>
    </recommendedName>
</protein>
<evidence type="ECO:0000256" key="3">
    <source>
        <dbReference type="ARBA" id="ARBA00022771"/>
    </source>
</evidence>
<feature type="compositionally biased region" description="Polar residues" evidence="6">
    <location>
        <begin position="690"/>
        <end position="734"/>
    </location>
</feature>
<feature type="compositionally biased region" description="Basic and acidic residues" evidence="6">
    <location>
        <begin position="743"/>
        <end position="783"/>
    </location>
</feature>
<dbReference type="EMBL" id="JADWDJ010000022">
    <property type="protein sequence ID" value="KAG5262615.1"/>
    <property type="molecule type" value="Genomic_DNA"/>
</dbReference>
<gene>
    <name evidence="8" type="ORF">AALO_G00276970</name>
</gene>
<dbReference type="Gene3D" id="3.30.160.60">
    <property type="entry name" value="Classic Zinc Finger"/>
    <property type="match status" value="2"/>
</dbReference>
<keyword evidence="4" id="KW-0862">Zinc</keyword>
<feature type="compositionally biased region" description="Acidic residues" evidence="6">
    <location>
        <begin position="53"/>
        <end position="64"/>
    </location>
</feature>
<feature type="compositionally biased region" description="Basic and acidic residues" evidence="6">
    <location>
        <begin position="849"/>
        <end position="867"/>
    </location>
</feature>
<evidence type="ECO:0000256" key="4">
    <source>
        <dbReference type="ARBA" id="ARBA00022833"/>
    </source>
</evidence>
<evidence type="ECO:0000259" key="7">
    <source>
        <dbReference type="PROSITE" id="PS50157"/>
    </source>
</evidence>
<feature type="domain" description="C2H2-type" evidence="7">
    <location>
        <begin position="237"/>
        <end position="265"/>
    </location>
</feature>
<dbReference type="InterPro" id="IPR013087">
    <property type="entry name" value="Znf_C2H2_type"/>
</dbReference>
<keyword evidence="2" id="KW-0677">Repeat</keyword>
<dbReference type="SMART" id="SM00355">
    <property type="entry name" value="ZnF_C2H2"/>
    <property type="match status" value="6"/>
</dbReference>
<feature type="compositionally biased region" description="Basic and acidic residues" evidence="6">
    <location>
        <begin position="888"/>
        <end position="898"/>
    </location>
</feature>
<name>A0AAV6FJD9_9TELE</name>
<feature type="region of interest" description="Disordered" evidence="6">
    <location>
        <begin position="565"/>
        <end position="612"/>
    </location>
</feature>
<dbReference type="GO" id="GO:0005634">
    <property type="term" value="C:nucleus"/>
    <property type="evidence" value="ECO:0007669"/>
    <property type="project" value="TreeGrafter"/>
</dbReference>
<evidence type="ECO:0000313" key="9">
    <source>
        <dbReference type="Proteomes" id="UP000823561"/>
    </source>
</evidence>
<proteinExistence type="predicted"/>
<feature type="compositionally biased region" description="Basic and acidic residues" evidence="6">
    <location>
        <begin position="14"/>
        <end position="40"/>
    </location>
</feature>
<evidence type="ECO:0000313" key="8">
    <source>
        <dbReference type="EMBL" id="KAG5262615.1"/>
    </source>
</evidence>
<feature type="region of interest" description="Disordered" evidence="6">
    <location>
        <begin position="625"/>
        <end position="930"/>
    </location>
</feature>
<feature type="compositionally biased region" description="Low complexity" evidence="6">
    <location>
        <begin position="653"/>
        <end position="667"/>
    </location>
</feature>
<keyword evidence="9" id="KW-1185">Reference proteome</keyword>
<feature type="compositionally biased region" description="Acidic residues" evidence="6">
    <location>
        <begin position="868"/>
        <end position="879"/>
    </location>
</feature>
<dbReference type="GO" id="GO:0008270">
    <property type="term" value="F:zinc ion binding"/>
    <property type="evidence" value="ECO:0007669"/>
    <property type="project" value="UniProtKB-KW"/>
</dbReference>
<dbReference type="PANTHER" id="PTHR24403:SF81">
    <property type="entry name" value="ZINC FINGER PROTEIN 518A"/>
    <property type="match status" value="1"/>
</dbReference>
<feature type="region of interest" description="Disordered" evidence="6">
    <location>
        <begin position="1"/>
        <end position="75"/>
    </location>
</feature>
<accession>A0AAV6FJD9</accession>
<dbReference type="Proteomes" id="UP000823561">
    <property type="component" value="Chromosome 22"/>
</dbReference>